<name>A0A5C5E9M4_9LACT</name>
<dbReference type="Proteomes" id="UP000313395">
    <property type="component" value="Unassembled WGS sequence"/>
</dbReference>
<dbReference type="PANTHER" id="PTHR43037">
    <property type="entry name" value="UNNAMED PRODUCT-RELATED"/>
    <property type="match status" value="1"/>
</dbReference>
<dbReference type="Gene3D" id="3.40.50.1820">
    <property type="entry name" value="alpha/beta hydrolase"/>
    <property type="match status" value="1"/>
</dbReference>
<keyword evidence="2" id="KW-0378">Hydrolase</keyword>
<dbReference type="Pfam" id="PF10503">
    <property type="entry name" value="Esterase_PHB"/>
    <property type="match status" value="1"/>
</dbReference>
<protein>
    <submittedName>
        <fullName evidence="3">Poly(3-hydroxybutyrate) depolymerase</fullName>
    </submittedName>
</protein>
<dbReference type="SUPFAM" id="SSF53474">
    <property type="entry name" value="alpha/beta-Hydrolases"/>
    <property type="match status" value="1"/>
</dbReference>
<dbReference type="PANTHER" id="PTHR43037:SF5">
    <property type="entry name" value="FERULOYL ESTERASE"/>
    <property type="match status" value="1"/>
</dbReference>
<organism evidence="3 4">
    <name type="scientific">Trichococcus shcherbakoviae subsp. psychrophilus</name>
    <dbReference type="NCBI Taxonomy" id="2585775"/>
    <lineage>
        <taxon>Bacteria</taxon>
        <taxon>Bacillati</taxon>
        <taxon>Bacillota</taxon>
        <taxon>Bacilli</taxon>
        <taxon>Lactobacillales</taxon>
        <taxon>Carnobacteriaceae</taxon>
        <taxon>Trichococcus</taxon>
    </lineage>
</organism>
<proteinExistence type="predicted"/>
<keyword evidence="1" id="KW-0732">Signal</keyword>
<dbReference type="AlphaFoldDB" id="A0A5C5E9M4"/>
<dbReference type="EMBL" id="VENO01000001">
    <property type="protein sequence ID" value="TNV69762.1"/>
    <property type="molecule type" value="Genomic_DNA"/>
</dbReference>
<sequence>MFESPLQNNGGKKMNIKKIGQAALLMAMLNLGACAVPSETAESVASSPETGITLEESETDEASQLHYFVYDAMKDGFVSSRSDVLTPTFYIYAGQKTEEEAEELLAEIGLLPDVQEWAGQAYVINPLNEGGYQAEDAEAFIKLLAKAPVKNVKVIALDEGATFANNFLAQKSYAIAGMMLYGGDIEADSTSTTPVPVYLSNAGEAVTDFYTSANAAEEQLTEDDLAVYRNQNNVFQQVVVNAEEETVQEAYANAWEHVFSKNYRMHNELTEFYMADVSKYTDPYPFVAVPNFEELGITYNQMIAEPVNGEGSYSWYEYIPEATMGQDENTVPLIVTLHGFANDPRLQGDASGWAELAAEENLIVVSPEWQDKEVNFGGIEGLGEEGVLNLIEDLKAKYPQIDPSRIYLTGLSAGGSKATLMGVKYPGIFAAVAAVSSPGVDKQELTAIAETYTGPEVPYLYICGDHDNFQMIPVDGSGQFGTPGIFQIDPNVDMFPFLQAYQKINQLEVAPQYDLSLNEFYGVALDNQEWTSLGEKQMLVGTASNANGVMMKLAAVKDLAHWNYKPEAAFIWDFFNDYQRNTENGELIINSSEE</sequence>
<dbReference type="InterPro" id="IPR029058">
    <property type="entry name" value="AB_hydrolase_fold"/>
</dbReference>
<keyword evidence="4" id="KW-1185">Reference proteome</keyword>
<dbReference type="InterPro" id="IPR010126">
    <property type="entry name" value="Esterase_phb"/>
</dbReference>
<dbReference type="GO" id="GO:0005576">
    <property type="term" value="C:extracellular region"/>
    <property type="evidence" value="ECO:0007669"/>
    <property type="project" value="InterPro"/>
</dbReference>
<accession>A0A5C5E9M4</accession>
<comment type="caution">
    <text evidence="3">The sequence shown here is derived from an EMBL/GenBank/DDBJ whole genome shotgun (WGS) entry which is preliminary data.</text>
</comment>
<dbReference type="InterPro" id="IPR050955">
    <property type="entry name" value="Plant_Biomass_Hydrol_Est"/>
</dbReference>
<evidence type="ECO:0000313" key="4">
    <source>
        <dbReference type="Proteomes" id="UP000313395"/>
    </source>
</evidence>
<gene>
    <name evidence="3" type="ORF">FHK04_00530</name>
</gene>
<dbReference type="GO" id="GO:0016787">
    <property type="term" value="F:hydrolase activity"/>
    <property type="evidence" value="ECO:0007669"/>
    <property type="project" value="UniProtKB-KW"/>
</dbReference>
<evidence type="ECO:0000256" key="1">
    <source>
        <dbReference type="ARBA" id="ARBA00022729"/>
    </source>
</evidence>
<reference evidence="3 4" key="1">
    <citation type="submission" date="2019-06" db="EMBL/GenBank/DDBJ databases">
        <title>Description Trichococcus psychrophilus sp. nov., isolated from a cold spring, by genomic and phenotypic analyses.</title>
        <authorList>
            <person name="Zakharyuk A."/>
        </authorList>
    </citation>
    <scope>NUCLEOTIDE SEQUENCE [LARGE SCALE GENOMIC DNA]</scope>
    <source>
        <strain evidence="3 4">SKBG</strain>
    </source>
</reference>
<evidence type="ECO:0000313" key="3">
    <source>
        <dbReference type="EMBL" id="TNV69762.1"/>
    </source>
</evidence>
<evidence type="ECO:0000256" key="2">
    <source>
        <dbReference type="ARBA" id="ARBA00022801"/>
    </source>
</evidence>